<dbReference type="RefSeq" id="WP_307219311.1">
    <property type="nucleotide sequence ID" value="NZ_JAUSTI010000014.1"/>
</dbReference>
<name>A0ABT9WHT9_9BACL</name>
<proteinExistence type="predicted"/>
<gene>
    <name evidence="1" type="ORF">J2T19_004317</name>
</gene>
<sequence length="343" mass="38555">MASYTYSFQMKFNGASVNGSINKNLYPSLGDSLNTLDALHFTSTGEDSTIVNGQVTTDFAFPAENFNVYHAGKSFVLFSLEPWITSTLLLHTQSERIGALNYVYRNDPVKFKLKYHSDEGFDSFFSADSPLEARYMSYDKADPIKLQEIEETLPSIANFNNISNASIKDALHSAMFWIHRANEAGGTQGIDFSGLHARFRDLWSAFNALFSLESVQGERDKIVNYMNNRPYAREFITKYTEQNIQVIRSFADASLTLRKGSRYPSISDEVKHFLDVKQSVDSACDPELAADLEGALLLSIYSVRNKSFHGGELEAATQRVRECIDVLDRFLKVCIIGEIRSAT</sequence>
<keyword evidence="2" id="KW-1185">Reference proteome</keyword>
<evidence type="ECO:0000313" key="2">
    <source>
        <dbReference type="Proteomes" id="UP001233836"/>
    </source>
</evidence>
<comment type="caution">
    <text evidence="1">The sequence shown here is derived from an EMBL/GenBank/DDBJ whole genome shotgun (WGS) entry which is preliminary data.</text>
</comment>
<dbReference type="Proteomes" id="UP001233836">
    <property type="component" value="Unassembled WGS sequence"/>
</dbReference>
<accession>A0ABT9WHT9</accession>
<evidence type="ECO:0000313" key="1">
    <source>
        <dbReference type="EMBL" id="MDQ0172826.1"/>
    </source>
</evidence>
<organism evidence="1 2">
    <name type="scientific">Paenibacillus tundrae</name>
    <dbReference type="NCBI Taxonomy" id="528187"/>
    <lineage>
        <taxon>Bacteria</taxon>
        <taxon>Bacillati</taxon>
        <taxon>Bacillota</taxon>
        <taxon>Bacilli</taxon>
        <taxon>Bacillales</taxon>
        <taxon>Paenibacillaceae</taxon>
        <taxon>Paenibacillus</taxon>
    </lineage>
</organism>
<reference evidence="1 2" key="1">
    <citation type="submission" date="2023-07" db="EMBL/GenBank/DDBJ databases">
        <title>Sorghum-associated microbial communities from plants grown in Nebraska, USA.</title>
        <authorList>
            <person name="Schachtman D."/>
        </authorList>
    </citation>
    <scope>NUCLEOTIDE SEQUENCE [LARGE SCALE GENOMIC DNA]</scope>
    <source>
        <strain evidence="1 2">DS1314</strain>
    </source>
</reference>
<dbReference type="EMBL" id="JAUSTI010000014">
    <property type="protein sequence ID" value="MDQ0172826.1"/>
    <property type="molecule type" value="Genomic_DNA"/>
</dbReference>
<evidence type="ECO:0008006" key="3">
    <source>
        <dbReference type="Google" id="ProtNLM"/>
    </source>
</evidence>
<protein>
    <recommendedName>
        <fullName evidence="3">ApeA N-terminal domain-containing protein</fullName>
    </recommendedName>
</protein>